<sequence length="133" mass="13768">MSGFYDDTQGQQNYGWGEYNMGDDTNGFQQDNMGFQSFDYGGGGSADLGGGGAGAPASPYLQPEPVPAYSGSLLTPDPVSGYPEDGSGGQFDQEPPLLEELGINPDHILQKAGFPVSCLGVGSSCQYLTPSAV</sequence>
<dbReference type="Proteomes" id="UP000440578">
    <property type="component" value="Unassembled WGS sequence"/>
</dbReference>
<protein>
    <submittedName>
        <fullName evidence="2">Uncharacterized protein</fullName>
    </submittedName>
</protein>
<evidence type="ECO:0000313" key="3">
    <source>
        <dbReference type="Proteomes" id="UP000440578"/>
    </source>
</evidence>
<proteinExistence type="predicted"/>
<name>A0A6A4W5Q8_AMPAM</name>
<dbReference type="EMBL" id="VIIS01001497">
    <property type="protein sequence ID" value="KAF0297358.1"/>
    <property type="molecule type" value="Genomic_DNA"/>
</dbReference>
<reference evidence="2 3" key="1">
    <citation type="submission" date="2019-07" db="EMBL/GenBank/DDBJ databases">
        <title>Draft genome assembly of a fouling barnacle, Amphibalanus amphitrite (Darwin, 1854): The first reference genome for Thecostraca.</title>
        <authorList>
            <person name="Kim W."/>
        </authorList>
    </citation>
    <scope>NUCLEOTIDE SEQUENCE [LARGE SCALE GENOMIC DNA]</scope>
    <source>
        <strain evidence="2">SNU_AA5</strain>
        <tissue evidence="2">Soma without cirri and trophi</tissue>
    </source>
</reference>
<dbReference type="AlphaFoldDB" id="A0A6A4W5Q8"/>
<evidence type="ECO:0000256" key="1">
    <source>
        <dbReference type="SAM" id="MobiDB-lite"/>
    </source>
</evidence>
<organism evidence="2 3">
    <name type="scientific">Amphibalanus amphitrite</name>
    <name type="common">Striped barnacle</name>
    <name type="synonym">Balanus amphitrite</name>
    <dbReference type="NCBI Taxonomy" id="1232801"/>
    <lineage>
        <taxon>Eukaryota</taxon>
        <taxon>Metazoa</taxon>
        <taxon>Ecdysozoa</taxon>
        <taxon>Arthropoda</taxon>
        <taxon>Crustacea</taxon>
        <taxon>Multicrustacea</taxon>
        <taxon>Cirripedia</taxon>
        <taxon>Thoracica</taxon>
        <taxon>Thoracicalcarea</taxon>
        <taxon>Balanomorpha</taxon>
        <taxon>Balanoidea</taxon>
        <taxon>Balanidae</taxon>
        <taxon>Amphibalaninae</taxon>
        <taxon>Amphibalanus</taxon>
    </lineage>
</organism>
<accession>A0A6A4W5Q8</accession>
<evidence type="ECO:0000313" key="2">
    <source>
        <dbReference type="EMBL" id="KAF0297358.1"/>
    </source>
</evidence>
<comment type="caution">
    <text evidence="2">The sequence shown here is derived from an EMBL/GenBank/DDBJ whole genome shotgun (WGS) entry which is preliminary data.</text>
</comment>
<feature type="compositionally biased region" description="Gly residues" evidence="1">
    <location>
        <begin position="40"/>
        <end position="54"/>
    </location>
</feature>
<feature type="region of interest" description="Disordered" evidence="1">
    <location>
        <begin position="1"/>
        <end position="97"/>
    </location>
</feature>
<gene>
    <name evidence="2" type="ORF">FJT64_005176</name>
</gene>
<feature type="compositionally biased region" description="Polar residues" evidence="1">
    <location>
        <begin position="26"/>
        <end position="35"/>
    </location>
</feature>
<keyword evidence="3" id="KW-1185">Reference proteome</keyword>
<dbReference type="OrthoDB" id="440385at2759"/>